<dbReference type="EMBL" id="JARQZJ010000072">
    <property type="protein sequence ID" value="KAK9882112.1"/>
    <property type="molecule type" value="Genomic_DNA"/>
</dbReference>
<accession>A0AAW1UNN1</accession>
<organism evidence="1 2">
    <name type="scientific">Henosepilachna vigintioctopunctata</name>
    <dbReference type="NCBI Taxonomy" id="420089"/>
    <lineage>
        <taxon>Eukaryota</taxon>
        <taxon>Metazoa</taxon>
        <taxon>Ecdysozoa</taxon>
        <taxon>Arthropoda</taxon>
        <taxon>Hexapoda</taxon>
        <taxon>Insecta</taxon>
        <taxon>Pterygota</taxon>
        <taxon>Neoptera</taxon>
        <taxon>Endopterygota</taxon>
        <taxon>Coleoptera</taxon>
        <taxon>Polyphaga</taxon>
        <taxon>Cucujiformia</taxon>
        <taxon>Coccinelloidea</taxon>
        <taxon>Coccinellidae</taxon>
        <taxon>Epilachninae</taxon>
        <taxon>Epilachnini</taxon>
        <taxon>Henosepilachna</taxon>
    </lineage>
</organism>
<protein>
    <submittedName>
        <fullName evidence="1">Uncharacterized protein</fullName>
    </submittedName>
</protein>
<dbReference type="Proteomes" id="UP001431783">
    <property type="component" value="Unassembled WGS sequence"/>
</dbReference>
<comment type="caution">
    <text evidence="1">The sequence shown here is derived from an EMBL/GenBank/DDBJ whole genome shotgun (WGS) entry which is preliminary data.</text>
</comment>
<evidence type="ECO:0000313" key="2">
    <source>
        <dbReference type="Proteomes" id="UP001431783"/>
    </source>
</evidence>
<sequence>MVEAGLHVELNNDKLTYEKVAPNIGLVIDTNLIFPDHVSSCISKSYASLKMLYPHRHSLSMKLKILLTEALVLSNFNYCDIVYGPSLVEAVKIRIQRVQRSCLRSVYGIRKYEQVIHMLSSCKWLDMEKKLRFKGLLSPSIHRTSTYIRSFSHNICFVYNRVPSNLKDISLLKFRKGF</sequence>
<proteinExistence type="predicted"/>
<keyword evidence="2" id="KW-1185">Reference proteome</keyword>
<dbReference type="AlphaFoldDB" id="A0AAW1UNN1"/>
<gene>
    <name evidence="1" type="ORF">WA026_018954</name>
</gene>
<reference evidence="1 2" key="1">
    <citation type="submission" date="2023-03" db="EMBL/GenBank/DDBJ databases">
        <title>Genome insight into feeding habits of ladybird beetles.</title>
        <authorList>
            <person name="Li H.-S."/>
            <person name="Huang Y.-H."/>
            <person name="Pang H."/>
        </authorList>
    </citation>
    <scope>NUCLEOTIDE SEQUENCE [LARGE SCALE GENOMIC DNA]</scope>
    <source>
        <strain evidence="1">SYSU_2023b</strain>
        <tissue evidence="1">Whole body</tissue>
    </source>
</reference>
<evidence type="ECO:0000313" key="1">
    <source>
        <dbReference type="EMBL" id="KAK9882112.1"/>
    </source>
</evidence>
<name>A0AAW1UNN1_9CUCU</name>